<accession>A0A0J9S3N8</accession>
<sequence length="214" mass="24973">MAKIICNKLISIYKKLKNKSSNYSRDINYKKDFAFLTYWVNWKIYGEFYEKISVSEFYDLIGSYVQLDSGYELTNTHVFEIDKDVLNKLNILYNLYKNYSKLNSIKYTNSEQNNEVLTLSTACCTDYIKVSYICNGDNKKNNHKFCKKLNVFESKYNGLFNKYDKNIYEFSDNLIKLEECPNPKIITTAITGSIIGLIPLVGILYKASELNIKL</sequence>
<dbReference type="Proteomes" id="UP000053562">
    <property type="component" value="Unassembled WGS sequence"/>
</dbReference>
<keyword evidence="1" id="KW-0472">Membrane</keyword>
<evidence type="ECO:0000313" key="2">
    <source>
        <dbReference type="EMBL" id="KMZ77321.1"/>
    </source>
</evidence>
<protein>
    <submittedName>
        <fullName evidence="2">Uncharacterized protein</fullName>
    </submittedName>
</protein>
<organism evidence="2 3">
    <name type="scientific">Plasmodium vivax India VII</name>
    <dbReference type="NCBI Taxonomy" id="1077284"/>
    <lineage>
        <taxon>Eukaryota</taxon>
        <taxon>Sar</taxon>
        <taxon>Alveolata</taxon>
        <taxon>Apicomplexa</taxon>
        <taxon>Aconoidasida</taxon>
        <taxon>Haemosporida</taxon>
        <taxon>Plasmodiidae</taxon>
        <taxon>Plasmodium</taxon>
        <taxon>Plasmodium (Plasmodium)</taxon>
    </lineage>
</organism>
<feature type="transmembrane region" description="Helical" evidence="1">
    <location>
        <begin position="185"/>
        <end position="205"/>
    </location>
</feature>
<evidence type="ECO:0000256" key="1">
    <source>
        <dbReference type="SAM" id="Phobius"/>
    </source>
</evidence>
<dbReference type="EMBL" id="KQ234421">
    <property type="protein sequence ID" value="KMZ77321.1"/>
    <property type="molecule type" value="Genomic_DNA"/>
</dbReference>
<evidence type="ECO:0000313" key="3">
    <source>
        <dbReference type="Proteomes" id="UP000053562"/>
    </source>
</evidence>
<dbReference type="AlphaFoldDB" id="A0A0J9S3N8"/>
<keyword evidence="1" id="KW-0812">Transmembrane</keyword>
<gene>
    <name evidence="2" type="ORF">PVIIG_05291</name>
</gene>
<name>A0A0J9S3N8_PLAVI</name>
<reference evidence="2 3" key="1">
    <citation type="submission" date="2011-08" db="EMBL/GenBank/DDBJ databases">
        <title>The Genome Sequence of Plasmodium vivax India VII.</title>
        <authorList>
            <consortium name="The Broad Institute Genome Sequencing Platform"/>
            <consortium name="The Broad Institute Genome Sequencing Center for Infectious Disease"/>
            <person name="Neafsey D."/>
            <person name="Carlton J."/>
            <person name="Barnwell J."/>
            <person name="Collins W."/>
            <person name="Escalante A."/>
            <person name="Mullikin J."/>
            <person name="Saul A."/>
            <person name="Guigo R."/>
            <person name="Camara F."/>
            <person name="Young S.K."/>
            <person name="Zeng Q."/>
            <person name="Gargeya S."/>
            <person name="Fitzgerald M."/>
            <person name="Haas B."/>
            <person name="Abouelleil A."/>
            <person name="Alvarado L."/>
            <person name="Arachchi H.M."/>
            <person name="Berlin A."/>
            <person name="Brown A."/>
            <person name="Chapman S.B."/>
            <person name="Chen Z."/>
            <person name="Dunbar C."/>
            <person name="Freedman E."/>
            <person name="Gearin G."/>
            <person name="Gellesch M."/>
            <person name="Goldberg J."/>
            <person name="Griggs A."/>
            <person name="Gujja S."/>
            <person name="Heiman D."/>
            <person name="Howarth C."/>
            <person name="Larson L."/>
            <person name="Lui A."/>
            <person name="MacDonald P.J.P."/>
            <person name="Montmayeur A."/>
            <person name="Murphy C."/>
            <person name="Neiman D."/>
            <person name="Pearson M."/>
            <person name="Priest M."/>
            <person name="Roberts A."/>
            <person name="Saif S."/>
            <person name="Shea T."/>
            <person name="Shenoy N."/>
            <person name="Sisk P."/>
            <person name="Stolte C."/>
            <person name="Sykes S."/>
            <person name="Wortman J."/>
            <person name="Nusbaum C."/>
            <person name="Birren B."/>
        </authorList>
    </citation>
    <scope>NUCLEOTIDE SEQUENCE [LARGE SCALE GENOMIC DNA]</scope>
    <source>
        <strain evidence="2 3">India VII</strain>
    </source>
</reference>
<keyword evidence="1" id="KW-1133">Transmembrane helix</keyword>
<proteinExistence type="predicted"/>